<proteinExistence type="inferred from homology"/>
<keyword evidence="3" id="KW-1185">Reference proteome</keyword>
<dbReference type="InterPro" id="IPR003676">
    <property type="entry name" value="SAUR_fam"/>
</dbReference>
<gene>
    <name evidence="2" type="ORF">OPV22_004368</name>
</gene>
<dbReference type="PANTHER" id="PTHR31374">
    <property type="entry name" value="AUXIN-INDUCED PROTEIN-LIKE-RELATED"/>
    <property type="match status" value="1"/>
</dbReference>
<organism evidence="2 3">
    <name type="scientific">Ensete ventricosum</name>
    <name type="common">Abyssinian banana</name>
    <name type="synonym">Musa ensete</name>
    <dbReference type="NCBI Taxonomy" id="4639"/>
    <lineage>
        <taxon>Eukaryota</taxon>
        <taxon>Viridiplantae</taxon>
        <taxon>Streptophyta</taxon>
        <taxon>Embryophyta</taxon>
        <taxon>Tracheophyta</taxon>
        <taxon>Spermatophyta</taxon>
        <taxon>Magnoliopsida</taxon>
        <taxon>Liliopsida</taxon>
        <taxon>Zingiberales</taxon>
        <taxon>Musaceae</taxon>
        <taxon>Ensete</taxon>
    </lineage>
</organism>
<evidence type="ECO:0000313" key="2">
    <source>
        <dbReference type="EMBL" id="KAJ8513934.1"/>
    </source>
</evidence>
<evidence type="ECO:0000313" key="3">
    <source>
        <dbReference type="Proteomes" id="UP001222027"/>
    </source>
</evidence>
<dbReference type="Proteomes" id="UP001222027">
    <property type="component" value="Unassembled WGS sequence"/>
</dbReference>
<dbReference type="EMBL" id="JAQQAF010000001">
    <property type="protein sequence ID" value="KAJ8513934.1"/>
    <property type="molecule type" value="Genomic_DNA"/>
</dbReference>
<comment type="caution">
    <text evidence="2">The sequence shown here is derived from an EMBL/GenBank/DDBJ whole genome shotgun (WGS) entry which is preliminary data.</text>
</comment>
<sequence>MGGEEGVAPRGYVPVLVGAAAAEEEEEEEEGLQRFLVSVEAFKHACFVSLLEMAAGEFGYQQKGVLRIPCAPEHFRRVLEMAIKERERVREAVSKPVE</sequence>
<name>A0AAV8S3E5_ENSVE</name>
<dbReference type="GO" id="GO:0009733">
    <property type="term" value="P:response to auxin"/>
    <property type="evidence" value="ECO:0007669"/>
    <property type="project" value="InterPro"/>
</dbReference>
<accession>A0AAV8S3E5</accession>
<protein>
    <submittedName>
        <fullName evidence="2">Uncharacterized protein</fullName>
    </submittedName>
</protein>
<dbReference type="Pfam" id="PF02519">
    <property type="entry name" value="Auxin_inducible"/>
    <property type="match status" value="1"/>
</dbReference>
<evidence type="ECO:0000256" key="1">
    <source>
        <dbReference type="ARBA" id="ARBA00006974"/>
    </source>
</evidence>
<comment type="similarity">
    <text evidence="1">Belongs to the ARG7 family.</text>
</comment>
<reference evidence="2 3" key="1">
    <citation type="submission" date="2022-12" db="EMBL/GenBank/DDBJ databases">
        <title>Chromosome-scale assembly of the Ensete ventricosum genome.</title>
        <authorList>
            <person name="Dussert Y."/>
            <person name="Stocks J."/>
            <person name="Wendawek A."/>
            <person name="Woldeyes F."/>
            <person name="Nichols R.A."/>
            <person name="Borrell J.S."/>
        </authorList>
    </citation>
    <scope>NUCLEOTIDE SEQUENCE [LARGE SCALE GENOMIC DNA]</scope>
    <source>
        <strain evidence="3">cv. Maze</strain>
        <tissue evidence="2">Seeds</tissue>
    </source>
</reference>
<dbReference type="AlphaFoldDB" id="A0AAV8S3E5"/>
<dbReference type="PANTHER" id="PTHR31374:SF198">
    <property type="entry name" value="AUXIN-RESPONSIVE PROTEIN SAUR72"/>
    <property type="match status" value="1"/>
</dbReference>